<reference evidence="8" key="1">
    <citation type="submission" date="2015-10" db="EMBL/GenBank/DDBJ databases">
        <authorList>
            <person name="Gilbert D.G."/>
        </authorList>
    </citation>
    <scope>NUCLEOTIDE SEQUENCE</scope>
</reference>
<evidence type="ECO:0000313" key="8">
    <source>
        <dbReference type="EMBL" id="CUV10782.1"/>
    </source>
</evidence>
<dbReference type="Gene3D" id="2.40.170.20">
    <property type="entry name" value="TonB-dependent receptor, beta-barrel domain"/>
    <property type="match status" value="1"/>
</dbReference>
<dbReference type="GO" id="GO:0009279">
    <property type="term" value="C:cell outer membrane"/>
    <property type="evidence" value="ECO:0007669"/>
    <property type="project" value="UniProtKB-SubCell"/>
</dbReference>
<keyword evidence="3" id="KW-0812">Transmembrane</keyword>
<evidence type="ECO:0000256" key="4">
    <source>
        <dbReference type="ARBA" id="ARBA00023136"/>
    </source>
</evidence>
<evidence type="ECO:0000256" key="3">
    <source>
        <dbReference type="ARBA" id="ARBA00022692"/>
    </source>
</evidence>
<dbReference type="Gene3D" id="2.170.130.10">
    <property type="entry name" value="TonB-dependent receptor, plug domain"/>
    <property type="match status" value="1"/>
</dbReference>
<organism evidence="8">
    <name type="scientific">hydrothermal vent metagenome</name>
    <dbReference type="NCBI Taxonomy" id="652676"/>
    <lineage>
        <taxon>unclassified sequences</taxon>
        <taxon>metagenomes</taxon>
        <taxon>ecological metagenomes</taxon>
    </lineage>
</organism>
<dbReference type="SUPFAM" id="SSF56935">
    <property type="entry name" value="Porins"/>
    <property type="match status" value="1"/>
</dbReference>
<dbReference type="InterPro" id="IPR037066">
    <property type="entry name" value="Plug_dom_sf"/>
</dbReference>
<name>A0A160VJE0_9ZZZZ</name>
<dbReference type="Gene3D" id="2.60.40.1120">
    <property type="entry name" value="Carboxypeptidase-like, regulatory domain"/>
    <property type="match status" value="1"/>
</dbReference>
<dbReference type="AlphaFoldDB" id="A0A160VJE0"/>
<feature type="region of interest" description="Disordered" evidence="6">
    <location>
        <begin position="284"/>
        <end position="303"/>
    </location>
</feature>
<proteinExistence type="predicted"/>
<dbReference type="SUPFAM" id="SSF49464">
    <property type="entry name" value="Carboxypeptidase regulatory domain-like"/>
    <property type="match status" value="1"/>
</dbReference>
<dbReference type="InterPro" id="IPR023996">
    <property type="entry name" value="TonB-dep_OMP_SusC/RagA"/>
</dbReference>
<evidence type="ECO:0000256" key="6">
    <source>
        <dbReference type="SAM" id="MobiDB-lite"/>
    </source>
</evidence>
<feature type="domain" description="TonB-dependent receptor plug" evidence="7">
    <location>
        <begin position="117"/>
        <end position="232"/>
    </location>
</feature>
<dbReference type="Pfam" id="PF07715">
    <property type="entry name" value="Plug"/>
    <property type="match status" value="1"/>
</dbReference>
<keyword evidence="4" id="KW-0472">Membrane</keyword>
<evidence type="ECO:0000256" key="2">
    <source>
        <dbReference type="ARBA" id="ARBA00022448"/>
    </source>
</evidence>
<keyword evidence="2" id="KW-0813">Transport</keyword>
<dbReference type="InterPro" id="IPR039426">
    <property type="entry name" value="TonB-dep_rcpt-like"/>
</dbReference>
<gene>
    <name evidence="8" type="ORF">MGWOODY_Mmi2523</name>
</gene>
<keyword evidence="5" id="KW-0998">Cell outer membrane</keyword>
<dbReference type="InterPro" id="IPR036942">
    <property type="entry name" value="Beta-barrel_TonB_sf"/>
</dbReference>
<dbReference type="NCBIfam" id="TIGR04056">
    <property type="entry name" value="OMP_RagA_SusC"/>
    <property type="match status" value="1"/>
</dbReference>
<comment type="subcellular location">
    <subcellularLocation>
        <location evidence="1">Cell outer membrane</location>
        <topology evidence="1">Multi-pass membrane protein</topology>
    </subcellularLocation>
</comment>
<dbReference type="PROSITE" id="PS52016">
    <property type="entry name" value="TONB_DEPENDENT_REC_3"/>
    <property type="match status" value="1"/>
</dbReference>
<dbReference type="EMBL" id="FAXC01000494">
    <property type="protein sequence ID" value="CUV10782.1"/>
    <property type="molecule type" value="Genomic_DNA"/>
</dbReference>
<dbReference type="InterPro" id="IPR008969">
    <property type="entry name" value="CarboxyPept-like_regulatory"/>
</dbReference>
<dbReference type="Pfam" id="PF13715">
    <property type="entry name" value="CarbopepD_reg_2"/>
    <property type="match status" value="1"/>
</dbReference>
<evidence type="ECO:0000259" key="7">
    <source>
        <dbReference type="Pfam" id="PF07715"/>
    </source>
</evidence>
<evidence type="ECO:0000256" key="5">
    <source>
        <dbReference type="ARBA" id="ARBA00023237"/>
    </source>
</evidence>
<protein>
    <recommendedName>
        <fullName evidence="7">TonB-dependent receptor plug domain-containing protein</fullName>
    </recommendedName>
</protein>
<accession>A0A160VJE0</accession>
<dbReference type="InterPro" id="IPR012910">
    <property type="entry name" value="Plug_dom"/>
</dbReference>
<sequence>MRKSFALSFVTLLIPGLLFAQYKVSGTVTDAKTGDKLVGANVIVEGTETGTSTDVDGNYTMTIPAGLSSAKVTARYIGFKQASVIVTASGTQDFSLAEDVLKMDAVMVTGVAGALTKTKTPFAIDKIDADVLEMAPSTTVESMIRGKSAGVKVVKASGEPGYAASVQLRGATSINSSGRSQAPLYIIDGIIIDPSVSGSPMGDISPDDVQSIEIVKGASGASEYGARAANGVIAITTKRGSEIGMGQTRFNYKMEQGYNQLHGSIETNGSHFYKLASDGRFIDIDSNEPYDPRDGTKNPQTNDYSDSSWAVGYYFADQPYKYSSTGEVGGSLELLPDNGGRPGFNHVDRMFSDGNYTKHNFSMSRNAENFNVFVSLSNQGEDGVFGDYIDGFKRNTFRLNTDVNLPYGIKLGFSSLLSKSFKEEANTGAFFDVTFFPWDVDILKKNPDGEFYIQPDPRNAEEANPVYQIANNYRVSTRDRALLGSNFSWSITPTLKAVGSLSYDRSGRLWKNYYPKGWQTVSPSPNYNDGNLTKTNSNEQSINGDVGMTYAAQLGDLALIARGRYNYEAYTYHYRSGNAWNLAVGDVPQLGTGADKSVGSANQEVNSDGFSFGAQADFMDRYIVDVTYRQDRSSLFGPGNQVNNYYKFSGAYRLSEEGFWGGIRGIFPEFKVRFSTGTAGVRPAFSQQYETWAVAGGNISKGVLGNEDLKPQTTSEVEFGIDFSIMDRVSVEFTQATTVNEDQLLPVPLAGFYGYSQQWRNAGTLEADATELSVNASVLNTRDMSLSVGFNYDTYDQNITKFDMPSYLYSAGGPKIFYMKEGSQYASFWGTKWATGVEHLPEGDQASSSQFALNDDGYYVWVGDGNAYTDGVSKTLWGKTSTGMSQTYNWGRPIMYADDTGNTIHQIGSAVPDFGYSFNANFRFQGLTLYALFDGQSGGEIYNHTRQWGAREAATGDVDQYGKEEGLKKPTIYYRDLYHVNAPNDFYVEDGTYMKLRELAVKYNLASLVDLRGFGISGLNVGIVGRNLITWTDYKGYDPEVGRGGGELGSAVNARVDSYRYPNYRTFSFTMDIDF</sequence>
<evidence type="ECO:0000256" key="1">
    <source>
        <dbReference type="ARBA" id="ARBA00004571"/>
    </source>
</evidence>